<evidence type="ECO:0008006" key="4">
    <source>
        <dbReference type="Google" id="ProtNLM"/>
    </source>
</evidence>
<dbReference type="Proteomes" id="UP000199585">
    <property type="component" value="Unassembled WGS sequence"/>
</dbReference>
<feature type="chain" id="PRO_5012746196" description="Transferrin-binding protein B C-lobe/N-lobe beta barrel domain-containing protein" evidence="1">
    <location>
        <begin position="16"/>
        <end position="195"/>
    </location>
</feature>
<proteinExistence type="predicted"/>
<keyword evidence="1" id="KW-0732">Signal</keyword>
<evidence type="ECO:0000313" key="3">
    <source>
        <dbReference type="Proteomes" id="UP000199585"/>
    </source>
</evidence>
<reference evidence="2 3" key="1">
    <citation type="submission" date="2016-10" db="EMBL/GenBank/DDBJ databases">
        <authorList>
            <person name="de Groot N.N."/>
        </authorList>
    </citation>
    <scope>NUCLEOTIDE SEQUENCE [LARGE SCALE GENOMIC DNA]</scope>
    <source>
        <strain evidence="2 3">DSM 16213</strain>
    </source>
</reference>
<evidence type="ECO:0000256" key="1">
    <source>
        <dbReference type="SAM" id="SignalP"/>
    </source>
</evidence>
<feature type="signal peptide" evidence="1">
    <location>
        <begin position="1"/>
        <end position="15"/>
    </location>
</feature>
<sequence>MFTRCLACLAVAALAACSSGSGSRFSGGGLEPSDIRAPTMTPTGGSLSIASGGGFTYSNRIGTIDGKPGNVFAANVLPGAELTPTPTTGSARMTGRYALRHATDLTRSGNGMTGMFENRSGTIAMNADFAAGTLRGNSDGLRIDGRFDDDKLTGTAAYGGTSGPITGFMGGNGAVGVFKGNTGRSSLAGGFAVAR</sequence>
<dbReference type="OrthoDB" id="7853508at2"/>
<accession>A0A1H8DF23</accession>
<organism evidence="2 3">
    <name type="scientific">Loktanella fryxellensis</name>
    <dbReference type="NCBI Taxonomy" id="245187"/>
    <lineage>
        <taxon>Bacteria</taxon>
        <taxon>Pseudomonadati</taxon>
        <taxon>Pseudomonadota</taxon>
        <taxon>Alphaproteobacteria</taxon>
        <taxon>Rhodobacterales</taxon>
        <taxon>Roseobacteraceae</taxon>
        <taxon>Loktanella</taxon>
    </lineage>
</organism>
<dbReference type="RefSeq" id="WP_089901567.1">
    <property type="nucleotide sequence ID" value="NZ_FOCI01000008.1"/>
</dbReference>
<dbReference type="EMBL" id="FOCI01000008">
    <property type="protein sequence ID" value="SEN05879.1"/>
    <property type="molecule type" value="Genomic_DNA"/>
</dbReference>
<gene>
    <name evidence="2" type="ORF">SAMN04488003_108127</name>
</gene>
<evidence type="ECO:0000313" key="2">
    <source>
        <dbReference type="EMBL" id="SEN05879.1"/>
    </source>
</evidence>
<protein>
    <recommendedName>
        <fullName evidence="4">Transferrin-binding protein B C-lobe/N-lobe beta barrel domain-containing protein</fullName>
    </recommendedName>
</protein>
<keyword evidence="3" id="KW-1185">Reference proteome</keyword>
<name>A0A1H8DF23_9RHOB</name>
<dbReference type="AlphaFoldDB" id="A0A1H8DF23"/>
<dbReference type="PROSITE" id="PS51257">
    <property type="entry name" value="PROKAR_LIPOPROTEIN"/>
    <property type="match status" value="1"/>
</dbReference>